<evidence type="ECO:0000256" key="1">
    <source>
        <dbReference type="PROSITE-ProRule" id="PRU00047"/>
    </source>
</evidence>
<evidence type="ECO:0000313" key="4">
    <source>
        <dbReference type="EMBL" id="KAH0553041.1"/>
    </source>
</evidence>
<feature type="domain" description="CCHC-type" evidence="3">
    <location>
        <begin position="54"/>
        <end position="70"/>
    </location>
</feature>
<dbReference type="GO" id="GO:0003676">
    <property type="term" value="F:nucleic acid binding"/>
    <property type="evidence" value="ECO:0007669"/>
    <property type="project" value="InterPro"/>
</dbReference>
<organism evidence="4 5">
    <name type="scientific">Trichoglossum hirsutum</name>
    <dbReference type="NCBI Taxonomy" id="265104"/>
    <lineage>
        <taxon>Eukaryota</taxon>
        <taxon>Fungi</taxon>
        <taxon>Dikarya</taxon>
        <taxon>Ascomycota</taxon>
        <taxon>Pezizomycotina</taxon>
        <taxon>Geoglossomycetes</taxon>
        <taxon>Geoglossales</taxon>
        <taxon>Geoglossaceae</taxon>
        <taxon>Trichoglossum</taxon>
    </lineage>
</organism>
<dbReference type="SUPFAM" id="SSF57756">
    <property type="entry name" value="Retrovirus zinc finger-like domains"/>
    <property type="match status" value="1"/>
</dbReference>
<dbReference type="PROSITE" id="PS50158">
    <property type="entry name" value="ZF_CCHC"/>
    <property type="match status" value="1"/>
</dbReference>
<dbReference type="AlphaFoldDB" id="A0A9P8IGQ4"/>
<protein>
    <recommendedName>
        <fullName evidence="3">CCHC-type domain-containing protein</fullName>
    </recommendedName>
</protein>
<feature type="region of interest" description="Disordered" evidence="2">
    <location>
        <begin position="21"/>
        <end position="45"/>
    </location>
</feature>
<proteinExistence type="predicted"/>
<comment type="caution">
    <text evidence="4">The sequence shown here is derived from an EMBL/GenBank/DDBJ whole genome shotgun (WGS) entry which is preliminary data.</text>
</comment>
<accession>A0A9P8IGQ4</accession>
<dbReference type="InterPro" id="IPR001878">
    <property type="entry name" value="Znf_CCHC"/>
</dbReference>
<name>A0A9P8IGQ4_9PEZI</name>
<sequence>MTQICARLEKHDRIAKDLKEAHKATPAQLPHASKMTEREKNLQAARSQSSAELRCYNCGETGHIAQSCPNPKTECMKQAFIIKLAVLTACAQEEQEAENE</sequence>
<dbReference type="GO" id="GO:0008270">
    <property type="term" value="F:zinc ion binding"/>
    <property type="evidence" value="ECO:0007669"/>
    <property type="project" value="UniProtKB-KW"/>
</dbReference>
<dbReference type="InterPro" id="IPR036875">
    <property type="entry name" value="Znf_CCHC_sf"/>
</dbReference>
<dbReference type="Pfam" id="PF00098">
    <property type="entry name" value="zf-CCHC"/>
    <property type="match status" value="1"/>
</dbReference>
<keyword evidence="1" id="KW-0863">Zinc-finger</keyword>
<dbReference type="Gene3D" id="4.10.60.10">
    <property type="entry name" value="Zinc finger, CCHC-type"/>
    <property type="match status" value="1"/>
</dbReference>
<keyword evidence="1" id="KW-0862">Zinc</keyword>
<evidence type="ECO:0000313" key="5">
    <source>
        <dbReference type="Proteomes" id="UP000750711"/>
    </source>
</evidence>
<reference evidence="4" key="1">
    <citation type="submission" date="2021-03" db="EMBL/GenBank/DDBJ databases">
        <title>Comparative genomics and phylogenomic investigation of the class Geoglossomycetes provide insights into ecological specialization and systematics.</title>
        <authorList>
            <person name="Melie T."/>
            <person name="Pirro S."/>
            <person name="Miller A.N."/>
            <person name="Quandt A."/>
        </authorList>
    </citation>
    <scope>NUCLEOTIDE SEQUENCE</scope>
    <source>
        <strain evidence="4">CAQ_001_2017</strain>
    </source>
</reference>
<dbReference type="SMART" id="SM00343">
    <property type="entry name" value="ZnF_C2HC"/>
    <property type="match status" value="1"/>
</dbReference>
<dbReference type="Proteomes" id="UP000750711">
    <property type="component" value="Unassembled WGS sequence"/>
</dbReference>
<dbReference type="EMBL" id="JAGHQM010001628">
    <property type="protein sequence ID" value="KAH0553041.1"/>
    <property type="molecule type" value="Genomic_DNA"/>
</dbReference>
<evidence type="ECO:0000259" key="3">
    <source>
        <dbReference type="PROSITE" id="PS50158"/>
    </source>
</evidence>
<evidence type="ECO:0000256" key="2">
    <source>
        <dbReference type="SAM" id="MobiDB-lite"/>
    </source>
</evidence>
<gene>
    <name evidence="4" type="ORF">GP486_006763</name>
</gene>
<keyword evidence="1" id="KW-0479">Metal-binding</keyword>
<keyword evidence="5" id="KW-1185">Reference proteome</keyword>